<dbReference type="InterPro" id="IPR027806">
    <property type="entry name" value="HARBI1_dom"/>
</dbReference>
<dbReference type="PANTHER" id="PTHR22930">
    <property type="match status" value="1"/>
</dbReference>
<comment type="subcellular location">
    <subcellularLocation>
        <location evidence="2">Nucleus</location>
    </subcellularLocation>
</comment>
<keyword evidence="6" id="KW-0378">Hydrolase</keyword>
<accession>A0A6J1QLV7</accession>
<dbReference type="RefSeq" id="XP_024882895.1">
    <property type="nucleotide sequence ID" value="XM_025027127.1"/>
</dbReference>
<dbReference type="Proteomes" id="UP000504618">
    <property type="component" value="Unplaced"/>
</dbReference>
<dbReference type="RefSeq" id="XP_024882893.1">
    <property type="nucleotide sequence ID" value="XM_025027125.1"/>
</dbReference>
<evidence type="ECO:0000259" key="8">
    <source>
        <dbReference type="Pfam" id="PF13359"/>
    </source>
</evidence>
<evidence type="ECO:0000256" key="2">
    <source>
        <dbReference type="ARBA" id="ARBA00004123"/>
    </source>
</evidence>
<dbReference type="GO" id="GO:0004518">
    <property type="term" value="F:nuclease activity"/>
    <property type="evidence" value="ECO:0007669"/>
    <property type="project" value="UniProtKB-KW"/>
</dbReference>
<dbReference type="GO" id="GO:0046872">
    <property type="term" value="F:metal ion binding"/>
    <property type="evidence" value="ECO:0007669"/>
    <property type="project" value="UniProtKB-KW"/>
</dbReference>
<evidence type="ECO:0000256" key="4">
    <source>
        <dbReference type="ARBA" id="ARBA00022722"/>
    </source>
</evidence>
<evidence type="ECO:0000256" key="1">
    <source>
        <dbReference type="ARBA" id="ARBA00001968"/>
    </source>
</evidence>
<organism evidence="9 11">
    <name type="scientific">Temnothorax curvispinosus</name>
    <dbReference type="NCBI Taxonomy" id="300111"/>
    <lineage>
        <taxon>Eukaryota</taxon>
        <taxon>Metazoa</taxon>
        <taxon>Ecdysozoa</taxon>
        <taxon>Arthropoda</taxon>
        <taxon>Hexapoda</taxon>
        <taxon>Insecta</taxon>
        <taxon>Pterygota</taxon>
        <taxon>Neoptera</taxon>
        <taxon>Endopterygota</taxon>
        <taxon>Hymenoptera</taxon>
        <taxon>Apocrita</taxon>
        <taxon>Aculeata</taxon>
        <taxon>Formicoidea</taxon>
        <taxon>Formicidae</taxon>
        <taxon>Myrmicinae</taxon>
        <taxon>Temnothorax</taxon>
    </lineage>
</organism>
<comment type="cofactor">
    <cofactor evidence="1">
        <name>a divalent metal cation</name>
        <dbReference type="ChEBI" id="CHEBI:60240"/>
    </cofactor>
</comment>
<dbReference type="PANTHER" id="PTHR22930:SF85">
    <property type="entry name" value="GH03217P-RELATED"/>
    <property type="match status" value="1"/>
</dbReference>
<evidence type="ECO:0000313" key="10">
    <source>
        <dbReference type="RefSeq" id="XP_024882892.1"/>
    </source>
</evidence>
<evidence type="ECO:0000256" key="6">
    <source>
        <dbReference type="ARBA" id="ARBA00022801"/>
    </source>
</evidence>
<keyword evidence="4" id="KW-0540">Nuclease</keyword>
<evidence type="ECO:0000313" key="13">
    <source>
        <dbReference type="RefSeq" id="XP_024882895.1"/>
    </source>
</evidence>
<protein>
    <submittedName>
        <fullName evidence="10 11">Protein ALP1-like isoform X1</fullName>
    </submittedName>
</protein>
<keyword evidence="5" id="KW-0479">Metal-binding</keyword>
<evidence type="ECO:0000313" key="9">
    <source>
        <dbReference type="Proteomes" id="UP000504618"/>
    </source>
</evidence>
<evidence type="ECO:0000256" key="7">
    <source>
        <dbReference type="ARBA" id="ARBA00023242"/>
    </source>
</evidence>
<evidence type="ECO:0000313" key="12">
    <source>
        <dbReference type="RefSeq" id="XP_024882894.1"/>
    </source>
</evidence>
<dbReference type="GeneID" id="112461754"/>
<evidence type="ECO:0000256" key="5">
    <source>
        <dbReference type="ARBA" id="ARBA00022723"/>
    </source>
</evidence>
<sequence length="217" mass="24413">MAGVIGAIDGCYVPIDAPQVDAQYYRTRKCEYAITLQAVCDPELRFTDVFAGYPGSVGDLRVFRNSPLYRDTEANVQNFFPNGEYIIGDKAYNPPLPWCISPYKNIGHLTAIQISFNTILSKTRQTIERTFGLLKGRFRRLRHLSMVCYEEIPDTILACCVLHNICLQQEDDFLELYIEEGLPFVYGNEGDEIGQYEPAGETGGAKRDRLAAALANH</sequence>
<dbReference type="RefSeq" id="XP_024882896.1">
    <property type="nucleotide sequence ID" value="XM_025027128.1"/>
</dbReference>
<dbReference type="RefSeq" id="XP_024882894.1">
    <property type="nucleotide sequence ID" value="XM_025027126.1"/>
</dbReference>
<dbReference type="InterPro" id="IPR045249">
    <property type="entry name" value="HARBI1-like"/>
</dbReference>
<dbReference type="Pfam" id="PF13359">
    <property type="entry name" value="DDE_Tnp_4"/>
    <property type="match status" value="1"/>
</dbReference>
<reference evidence="10 11" key="1">
    <citation type="submission" date="2025-04" db="UniProtKB">
        <authorList>
            <consortium name="RefSeq"/>
        </authorList>
    </citation>
    <scope>IDENTIFICATION</scope>
    <source>
        <tissue evidence="10 11">Whole body</tissue>
    </source>
</reference>
<evidence type="ECO:0000256" key="3">
    <source>
        <dbReference type="ARBA" id="ARBA00006958"/>
    </source>
</evidence>
<evidence type="ECO:0000313" key="11">
    <source>
        <dbReference type="RefSeq" id="XP_024882893.1"/>
    </source>
</evidence>
<feature type="domain" description="DDE Tnp4" evidence="8">
    <location>
        <begin position="8"/>
        <end position="164"/>
    </location>
</feature>
<proteinExistence type="inferred from homology"/>
<dbReference type="AlphaFoldDB" id="A0A6J1QLV7"/>
<dbReference type="RefSeq" id="XP_024882892.1">
    <property type="nucleotide sequence ID" value="XM_025027124.1"/>
</dbReference>
<keyword evidence="7" id="KW-0539">Nucleus</keyword>
<comment type="similarity">
    <text evidence="3">Belongs to the HARBI1 family.</text>
</comment>
<dbReference type="GO" id="GO:0005634">
    <property type="term" value="C:nucleus"/>
    <property type="evidence" value="ECO:0007669"/>
    <property type="project" value="UniProtKB-SubCell"/>
</dbReference>
<name>A0A6J1QLV7_9HYME</name>
<gene>
    <name evidence="10 11 12 13 14" type="primary">LOC112461754</name>
</gene>
<dbReference type="GO" id="GO:0016787">
    <property type="term" value="F:hydrolase activity"/>
    <property type="evidence" value="ECO:0007669"/>
    <property type="project" value="UniProtKB-KW"/>
</dbReference>
<dbReference type="OrthoDB" id="7695407at2759"/>
<keyword evidence="9" id="KW-1185">Reference proteome</keyword>
<evidence type="ECO:0000313" key="14">
    <source>
        <dbReference type="RefSeq" id="XP_024882896.1"/>
    </source>
</evidence>